<sequence>MSEKKIKLTGTEEVRDFVREAGKCDFDIDISYNRVIIDAKSFLGVLSLDLNRELTVKYGGHDMNFENVLSKYATA</sequence>
<comment type="caution">
    <text evidence="1">The sequence shown here is derived from an EMBL/GenBank/DDBJ whole genome shotgun (WGS) entry which is preliminary data.</text>
</comment>
<evidence type="ECO:0000313" key="2">
    <source>
        <dbReference type="Proteomes" id="UP001198893"/>
    </source>
</evidence>
<reference evidence="1" key="1">
    <citation type="submission" date="2021-10" db="EMBL/GenBank/DDBJ databases">
        <title>Anaerobic single-cell dispensing facilitates the cultivation of human gut bacteria.</title>
        <authorList>
            <person name="Afrizal A."/>
        </authorList>
    </citation>
    <scope>NUCLEOTIDE SEQUENCE</scope>
    <source>
        <strain evidence="1">CLA-AA-H204</strain>
    </source>
</reference>
<dbReference type="Gene3D" id="3.30.1340.10">
    <property type="entry name" value="HPr-like"/>
    <property type="match status" value="1"/>
</dbReference>
<protein>
    <submittedName>
        <fullName evidence="1">HPr family phosphocarrier protein</fullName>
    </submittedName>
</protein>
<name>A0AAW4WHQ8_9FIRM</name>
<dbReference type="RefSeq" id="WP_227710875.1">
    <property type="nucleotide sequence ID" value="NZ_JAJEQW010000024.1"/>
</dbReference>
<evidence type="ECO:0000313" key="1">
    <source>
        <dbReference type="EMBL" id="MCC2243508.1"/>
    </source>
</evidence>
<accession>A0AAW4WHQ8</accession>
<dbReference type="Proteomes" id="UP001198893">
    <property type="component" value="Unassembled WGS sequence"/>
</dbReference>
<dbReference type="InterPro" id="IPR035895">
    <property type="entry name" value="HPr-like_sf"/>
</dbReference>
<proteinExistence type="predicted"/>
<dbReference type="SUPFAM" id="SSF55594">
    <property type="entry name" value="HPr-like"/>
    <property type="match status" value="1"/>
</dbReference>
<dbReference type="AlphaFoldDB" id="A0AAW4WHQ8"/>
<dbReference type="EMBL" id="JAJEQW010000024">
    <property type="protein sequence ID" value="MCC2243508.1"/>
    <property type="molecule type" value="Genomic_DNA"/>
</dbReference>
<gene>
    <name evidence="1" type="ORF">LKD47_14610</name>
</gene>
<organism evidence="1 2">
    <name type="scientific">Roseburia amylophila</name>
    <dbReference type="NCBI Taxonomy" id="2981794"/>
    <lineage>
        <taxon>Bacteria</taxon>
        <taxon>Bacillati</taxon>
        <taxon>Bacillota</taxon>
        <taxon>Clostridia</taxon>
        <taxon>Lachnospirales</taxon>
        <taxon>Lachnospiraceae</taxon>
        <taxon>Roseburia</taxon>
    </lineage>
</organism>